<dbReference type="FunFam" id="3.40.190.10:FF:000005">
    <property type="entry name" value="Porphobilinogen deaminase"/>
    <property type="match status" value="1"/>
</dbReference>
<evidence type="ECO:0000256" key="1">
    <source>
        <dbReference type="ARBA" id="ARBA00002869"/>
    </source>
</evidence>
<comment type="pathway">
    <text evidence="2">Porphyrin-containing compound metabolism; protoporphyrin-IX biosynthesis; coproporphyrinogen-III from 5-aminolevulinate: step 2/4.</text>
</comment>
<feature type="domain" description="Porphobilinogen deaminase N-terminal" evidence="9">
    <location>
        <begin position="24"/>
        <end position="233"/>
    </location>
</feature>
<organism evidence="11 12">
    <name type="scientific">Pelagibacterium lentulum</name>
    <dbReference type="NCBI Taxonomy" id="2029865"/>
    <lineage>
        <taxon>Bacteria</taxon>
        <taxon>Pseudomonadati</taxon>
        <taxon>Pseudomonadota</taxon>
        <taxon>Alphaproteobacteria</taxon>
        <taxon>Hyphomicrobiales</taxon>
        <taxon>Devosiaceae</taxon>
        <taxon>Pelagibacterium</taxon>
    </lineage>
</organism>
<dbReference type="InterPro" id="IPR000860">
    <property type="entry name" value="HemC"/>
</dbReference>
<dbReference type="Proteomes" id="UP000596977">
    <property type="component" value="Unassembled WGS sequence"/>
</dbReference>
<dbReference type="GO" id="GO:0006782">
    <property type="term" value="P:protoporphyrinogen IX biosynthetic process"/>
    <property type="evidence" value="ECO:0007669"/>
    <property type="project" value="UniProtKB-UniRule"/>
</dbReference>
<name>A0A916R7M1_9HYPH</name>
<dbReference type="HAMAP" id="MF_00260">
    <property type="entry name" value="Porphobil_deam"/>
    <property type="match status" value="1"/>
</dbReference>
<sequence length="328" mass="35651">MPHWADISYQDEATLQSSQTQPALTIGTRGSPLAMAQAEEVRDLLSKVHGLAPDTIAIKVIKTSGDIILDRPLSEVGGKGLFTKEIERALETGEIDLAVHSSKDMSTSLPEGMQICAFLKREDVRDAFISLVAKSPDHLAEGAKIGTSSLRRAAQFKRFRKDFRIVGFRGNVQTRLKKLADGVADATLLAIAGLNRLDQDHRATLILDERDFPPAPAQGAICIETRLDDARTTQLAAALSHRETEIRVLAERAFLEKLDGSCRTPIAALSTLEGDRLTLFGQILSPDGSQAFEAEMTGTRTDGQQMGFALGEKLIAEAGPDFIAQFNR</sequence>
<evidence type="ECO:0000313" key="12">
    <source>
        <dbReference type="Proteomes" id="UP000596977"/>
    </source>
</evidence>
<keyword evidence="6 8" id="KW-0627">Porphyrin biosynthesis</keyword>
<dbReference type="PRINTS" id="PR00151">
    <property type="entry name" value="PORPHBDMNASE"/>
</dbReference>
<evidence type="ECO:0000256" key="5">
    <source>
        <dbReference type="ARBA" id="ARBA00022679"/>
    </source>
</evidence>
<dbReference type="PANTHER" id="PTHR11557:SF0">
    <property type="entry name" value="PORPHOBILINOGEN DEAMINASE"/>
    <property type="match status" value="1"/>
</dbReference>
<dbReference type="GO" id="GO:0004418">
    <property type="term" value="F:hydroxymethylbilane synthase activity"/>
    <property type="evidence" value="ECO:0007669"/>
    <property type="project" value="UniProtKB-UniRule"/>
</dbReference>
<gene>
    <name evidence="8 11" type="primary">hemC</name>
    <name evidence="11" type="ORF">GCM10011499_01950</name>
</gene>
<dbReference type="OrthoDB" id="9810298at2"/>
<evidence type="ECO:0000256" key="3">
    <source>
        <dbReference type="ARBA" id="ARBA00005638"/>
    </source>
</evidence>
<feature type="modified residue" description="S-(dipyrrolylmethanemethyl)cysteine" evidence="8">
    <location>
        <position position="262"/>
    </location>
</feature>
<comment type="similarity">
    <text evidence="3 8">Belongs to the HMBS family.</text>
</comment>
<dbReference type="Gene3D" id="3.40.190.10">
    <property type="entry name" value="Periplasmic binding protein-like II"/>
    <property type="match status" value="2"/>
</dbReference>
<accession>A0A916R7M1</accession>
<dbReference type="Gene3D" id="3.30.160.40">
    <property type="entry name" value="Porphobilinogen deaminase, C-terminal domain"/>
    <property type="match status" value="1"/>
</dbReference>
<evidence type="ECO:0000259" key="9">
    <source>
        <dbReference type="Pfam" id="PF01379"/>
    </source>
</evidence>
<keyword evidence="12" id="KW-1185">Reference proteome</keyword>
<reference evidence="11 12" key="1">
    <citation type="journal article" date="2014" name="Int. J. Syst. Evol. Microbiol.">
        <title>Complete genome sequence of Corynebacterium casei LMG S-19264T (=DSM 44701T), isolated from a smear-ripened cheese.</title>
        <authorList>
            <consortium name="US DOE Joint Genome Institute (JGI-PGF)"/>
            <person name="Walter F."/>
            <person name="Albersmeier A."/>
            <person name="Kalinowski J."/>
            <person name="Ruckert C."/>
        </authorList>
    </citation>
    <scope>NUCLEOTIDE SEQUENCE [LARGE SCALE GENOMIC DNA]</scope>
    <source>
        <strain evidence="11 12">CGMCC 1.15896</strain>
    </source>
</reference>
<evidence type="ECO:0000256" key="2">
    <source>
        <dbReference type="ARBA" id="ARBA00004735"/>
    </source>
</evidence>
<dbReference type="InterPro" id="IPR022419">
    <property type="entry name" value="Porphobilin_deaminase_cofac_BS"/>
</dbReference>
<dbReference type="PIRSF" id="PIRSF001438">
    <property type="entry name" value="4pyrrol_synth_OHMeBilane_synth"/>
    <property type="match status" value="1"/>
</dbReference>
<dbReference type="SUPFAM" id="SSF53850">
    <property type="entry name" value="Periplasmic binding protein-like II"/>
    <property type="match status" value="1"/>
</dbReference>
<comment type="miscellaneous">
    <text evidence="8">The porphobilinogen subunits are added to the dipyrromethane group.</text>
</comment>
<comment type="caution">
    <text evidence="11">The sequence shown here is derived from an EMBL/GenBank/DDBJ whole genome shotgun (WGS) entry which is preliminary data.</text>
</comment>
<dbReference type="SUPFAM" id="SSF54782">
    <property type="entry name" value="Porphobilinogen deaminase (hydroxymethylbilane synthase), C-terminal domain"/>
    <property type="match status" value="1"/>
</dbReference>
<evidence type="ECO:0000313" key="11">
    <source>
        <dbReference type="EMBL" id="GGA36211.1"/>
    </source>
</evidence>
<dbReference type="InterPro" id="IPR022418">
    <property type="entry name" value="Porphobilinogen_deaminase_C"/>
</dbReference>
<feature type="domain" description="Porphobilinogen deaminase C-terminal" evidence="10">
    <location>
        <begin position="247"/>
        <end position="315"/>
    </location>
</feature>
<proteinExistence type="inferred from homology"/>
<dbReference type="EMBL" id="BMKB01000001">
    <property type="protein sequence ID" value="GGA36211.1"/>
    <property type="molecule type" value="Genomic_DNA"/>
</dbReference>
<comment type="subunit">
    <text evidence="4 8">Monomer.</text>
</comment>
<evidence type="ECO:0000256" key="8">
    <source>
        <dbReference type="HAMAP-Rule" id="MF_00260"/>
    </source>
</evidence>
<comment type="catalytic activity">
    <reaction evidence="7 8">
        <text>4 porphobilinogen + H2O = hydroxymethylbilane + 4 NH4(+)</text>
        <dbReference type="Rhea" id="RHEA:13185"/>
        <dbReference type="ChEBI" id="CHEBI:15377"/>
        <dbReference type="ChEBI" id="CHEBI:28938"/>
        <dbReference type="ChEBI" id="CHEBI:57845"/>
        <dbReference type="ChEBI" id="CHEBI:58126"/>
        <dbReference type="EC" id="2.5.1.61"/>
    </reaction>
</comment>
<dbReference type="PANTHER" id="PTHR11557">
    <property type="entry name" value="PORPHOBILINOGEN DEAMINASE"/>
    <property type="match status" value="1"/>
</dbReference>
<evidence type="ECO:0000256" key="4">
    <source>
        <dbReference type="ARBA" id="ARBA00011245"/>
    </source>
</evidence>
<evidence type="ECO:0000256" key="7">
    <source>
        <dbReference type="ARBA" id="ARBA00048169"/>
    </source>
</evidence>
<dbReference type="Pfam" id="PF01379">
    <property type="entry name" value="Porphobil_deam"/>
    <property type="match status" value="1"/>
</dbReference>
<dbReference type="GO" id="GO:0005737">
    <property type="term" value="C:cytoplasm"/>
    <property type="evidence" value="ECO:0007669"/>
    <property type="project" value="UniProtKB-UniRule"/>
</dbReference>
<dbReference type="NCBIfam" id="TIGR00212">
    <property type="entry name" value="hemC"/>
    <property type="match status" value="1"/>
</dbReference>
<evidence type="ECO:0000259" key="10">
    <source>
        <dbReference type="Pfam" id="PF03900"/>
    </source>
</evidence>
<dbReference type="EC" id="2.5.1.61" evidence="8"/>
<protein>
    <recommendedName>
        <fullName evidence="8">Porphobilinogen deaminase</fullName>
        <shortName evidence="8">PBG</shortName>
        <ecNumber evidence="8">2.5.1.61</ecNumber>
    </recommendedName>
    <alternativeName>
        <fullName evidence="8">Hydroxymethylbilane synthase</fullName>
        <shortName evidence="8">HMBS</shortName>
    </alternativeName>
    <alternativeName>
        <fullName evidence="8">Pre-uroporphyrinogen synthase</fullName>
    </alternativeName>
</protein>
<dbReference type="InterPro" id="IPR036803">
    <property type="entry name" value="Porphobilinogen_deaminase_C_sf"/>
</dbReference>
<keyword evidence="5 8" id="KW-0808">Transferase</keyword>
<evidence type="ECO:0000256" key="6">
    <source>
        <dbReference type="ARBA" id="ARBA00023244"/>
    </source>
</evidence>
<dbReference type="InterPro" id="IPR022417">
    <property type="entry name" value="Porphobilin_deaminase_N"/>
</dbReference>
<comment type="cofactor">
    <cofactor evidence="8">
        <name>dipyrromethane</name>
        <dbReference type="ChEBI" id="CHEBI:60342"/>
    </cofactor>
    <text evidence="8">Binds 1 dipyrromethane group covalently.</text>
</comment>
<dbReference type="PROSITE" id="PS00533">
    <property type="entry name" value="PORPHOBILINOGEN_DEAM"/>
    <property type="match status" value="1"/>
</dbReference>
<dbReference type="AlphaFoldDB" id="A0A916R7M1"/>
<dbReference type="Pfam" id="PF03900">
    <property type="entry name" value="Porphobil_deamC"/>
    <property type="match status" value="1"/>
</dbReference>
<comment type="function">
    <text evidence="1 8">Tetrapolymerization of the monopyrrole PBG into the hydroxymethylbilane pre-uroporphyrinogen in several discrete steps.</text>
</comment>